<sequence length="186" mass="19995">MKSLSIVLPLVVTAVLPVSSIADESKQTKIERAMSAAPSSISENATIIDTDGTLLKQGTNDWTCLPDTMPGDKAPLCNDETWMKMMQAIGSKSDFVADRIGISYMLQGEPKGSGVSNATPHHANHKHAEDYVETGPHLMIIVPKNLLQGIPTDPNSGGPYVMWGDTPYAHIMLPVSLKGKQVVTNK</sequence>
<dbReference type="RefSeq" id="WP_262992160.1">
    <property type="nucleotide sequence ID" value="NZ_JAOTJC010000004.1"/>
</dbReference>
<protein>
    <submittedName>
        <fullName evidence="1">Uncharacterized protein</fullName>
    </submittedName>
</protein>
<comment type="caution">
    <text evidence="1">The sequence shown here is derived from an EMBL/GenBank/DDBJ whole genome shotgun (WGS) entry which is preliminary data.</text>
</comment>
<proteinExistence type="predicted"/>
<gene>
    <name evidence="1" type="ORF">OCL06_02495</name>
</gene>
<dbReference type="EMBL" id="JAOTJC010000004">
    <property type="protein sequence ID" value="MCU7553464.1"/>
    <property type="molecule type" value="Genomic_DNA"/>
</dbReference>
<evidence type="ECO:0000313" key="1">
    <source>
        <dbReference type="EMBL" id="MCU7553464.1"/>
    </source>
</evidence>
<dbReference type="Proteomes" id="UP001209257">
    <property type="component" value="Unassembled WGS sequence"/>
</dbReference>
<organism evidence="1 2">
    <name type="scientific">Alteromonas salexigens</name>
    <dbReference type="NCBI Taxonomy" id="2982530"/>
    <lineage>
        <taxon>Bacteria</taxon>
        <taxon>Pseudomonadati</taxon>
        <taxon>Pseudomonadota</taxon>
        <taxon>Gammaproteobacteria</taxon>
        <taxon>Alteromonadales</taxon>
        <taxon>Alteromonadaceae</taxon>
        <taxon>Alteromonas/Salinimonas group</taxon>
        <taxon>Alteromonas</taxon>
    </lineage>
</organism>
<reference evidence="2" key="1">
    <citation type="submission" date="2023-07" db="EMBL/GenBank/DDBJ databases">
        <title>Study on multiphase classification of strain Alteromonas salexigens isolated from the Yellow Sea.</title>
        <authorList>
            <person name="Sun L."/>
        </authorList>
    </citation>
    <scope>NUCLEOTIDE SEQUENCE [LARGE SCALE GENOMIC DNA]</scope>
    <source>
        <strain evidence="2">ASW11-19</strain>
    </source>
</reference>
<name>A0ABT2VKC2_9ALTE</name>
<evidence type="ECO:0000313" key="2">
    <source>
        <dbReference type="Proteomes" id="UP001209257"/>
    </source>
</evidence>
<keyword evidence="2" id="KW-1185">Reference proteome</keyword>
<accession>A0ABT2VKC2</accession>